<dbReference type="InterPro" id="IPR036388">
    <property type="entry name" value="WH-like_DNA-bd_sf"/>
</dbReference>
<dbReference type="Gene3D" id="1.10.10.10">
    <property type="entry name" value="Winged helix-like DNA-binding domain superfamily/Winged helix DNA-binding domain"/>
    <property type="match status" value="1"/>
</dbReference>
<proteinExistence type="predicted"/>
<dbReference type="PANTHER" id="PTHR24171">
    <property type="entry name" value="ANKYRIN REPEAT DOMAIN-CONTAINING PROTEIN 39-RELATED"/>
    <property type="match status" value="1"/>
</dbReference>
<dbReference type="AlphaFoldDB" id="A0A6J8CNQ4"/>
<dbReference type="SUPFAM" id="SSF48403">
    <property type="entry name" value="Ankyrin repeat"/>
    <property type="match status" value="1"/>
</dbReference>
<dbReference type="OrthoDB" id="70519at2759"/>
<gene>
    <name evidence="5" type="ORF">MCOR_32522</name>
</gene>
<organism evidence="5 6">
    <name type="scientific">Mytilus coruscus</name>
    <name type="common">Sea mussel</name>
    <dbReference type="NCBI Taxonomy" id="42192"/>
    <lineage>
        <taxon>Eukaryota</taxon>
        <taxon>Metazoa</taxon>
        <taxon>Spiralia</taxon>
        <taxon>Lophotrochozoa</taxon>
        <taxon>Mollusca</taxon>
        <taxon>Bivalvia</taxon>
        <taxon>Autobranchia</taxon>
        <taxon>Pteriomorphia</taxon>
        <taxon>Mytilida</taxon>
        <taxon>Mytiloidea</taxon>
        <taxon>Mytilidae</taxon>
        <taxon>Mytilinae</taxon>
        <taxon>Mytilus</taxon>
    </lineage>
</organism>
<dbReference type="PROSITE" id="PS50297">
    <property type="entry name" value="ANK_REP_REGION"/>
    <property type="match status" value="3"/>
</dbReference>
<feature type="repeat" description="ANK" evidence="3">
    <location>
        <begin position="527"/>
        <end position="559"/>
    </location>
</feature>
<dbReference type="Pfam" id="PF12796">
    <property type="entry name" value="Ank_2"/>
    <property type="match status" value="1"/>
</dbReference>
<evidence type="ECO:0000256" key="3">
    <source>
        <dbReference type="PROSITE-ProRule" id="PRU00023"/>
    </source>
</evidence>
<dbReference type="InterPro" id="IPR002110">
    <property type="entry name" value="Ankyrin_rpt"/>
</dbReference>
<keyword evidence="2 3" id="KW-0040">ANK repeat</keyword>
<evidence type="ECO:0000256" key="2">
    <source>
        <dbReference type="ARBA" id="ARBA00023043"/>
    </source>
</evidence>
<evidence type="ECO:0000259" key="4">
    <source>
        <dbReference type="Pfam" id="PF16095"/>
    </source>
</evidence>
<feature type="repeat" description="ANK" evidence="3">
    <location>
        <begin position="561"/>
        <end position="585"/>
    </location>
</feature>
<feature type="repeat" description="ANK" evidence="3">
    <location>
        <begin position="493"/>
        <end position="525"/>
    </location>
</feature>
<keyword evidence="1" id="KW-0677">Repeat</keyword>
<dbReference type="Pfam" id="PF00023">
    <property type="entry name" value="Ank"/>
    <property type="match status" value="1"/>
</dbReference>
<keyword evidence="6" id="KW-1185">Reference proteome</keyword>
<dbReference type="Proteomes" id="UP000507470">
    <property type="component" value="Unassembled WGS sequence"/>
</dbReference>
<dbReference type="SMART" id="SM00248">
    <property type="entry name" value="ANK"/>
    <property type="match status" value="5"/>
</dbReference>
<dbReference type="InterPro" id="IPR032171">
    <property type="entry name" value="COR-A"/>
</dbReference>
<dbReference type="InterPro" id="IPR036770">
    <property type="entry name" value="Ankyrin_rpt-contain_sf"/>
</dbReference>
<dbReference type="PROSITE" id="PS50088">
    <property type="entry name" value="ANK_REPEAT"/>
    <property type="match status" value="3"/>
</dbReference>
<dbReference type="Pfam" id="PF16095">
    <property type="entry name" value="COR-A"/>
    <property type="match status" value="1"/>
</dbReference>
<dbReference type="EMBL" id="CACVKT020005820">
    <property type="protein sequence ID" value="CAC5398133.1"/>
    <property type="molecule type" value="Genomic_DNA"/>
</dbReference>
<protein>
    <recommendedName>
        <fullName evidence="4">COR domain-containing protein</fullName>
    </recommendedName>
</protein>
<evidence type="ECO:0000313" key="6">
    <source>
        <dbReference type="Proteomes" id="UP000507470"/>
    </source>
</evidence>
<evidence type="ECO:0000313" key="5">
    <source>
        <dbReference type="EMBL" id="CAC5398133.1"/>
    </source>
</evidence>
<evidence type="ECO:0000256" key="1">
    <source>
        <dbReference type="ARBA" id="ARBA00022737"/>
    </source>
</evidence>
<accession>A0A6J8CNQ4</accession>
<sequence>MENKSLHTVYVEEACRESLLVYTENLADDERGHLRSEYFISNKEDDHSVFQQIRRDIINLARGMRIWNKDYPLKFIQLEQRLQEKKKALPIITYEEIKHISTDTPKPLSKEELILFLEYHHELRSLVYFKDLPENIILDTQWLSDAFKCIVTARKFQASTKKSKKWNEFYHTGKLSYDVIEDIFKKETNILYEHKDYILNVMEKFDIIIRSNKLGANKNPYFYVPCMIKAEPEHDIYEMFNVPKDIHKRSTWLCFKFRFLPPHLMNHLIASLSRKYTVAEVVDSKKKKRQIALFKGTAVFELQHETTKLRKLLVVTCPNVIQIQVWEFGEDIKRGLYKYIADFVTGELNTVMHTRFKMSNVKFEKTWECGLTEPKCVTGSNKFMEEPITEYQCETCLIKHMFNDEWSDQQNKAPTLPQISGKAQHVSGSSSCIEITSPTLPQISGKAQHVSGSSSCIEITSPTKLFTAAKTGNVKDVKICLENKADIDYQGVGGWTALMYAAWRGHLEICRLLIDTGCKIDTTTSVDGWTALMFAARYGHLEICRLLIDTGCKIDITSTMDGYTALHLAAEEGHLQVIRCLVELGGASPLVKTPKGKTPYDLAAAKLKNFPRYKEVIEYLQAVVLNTVYWVDGTLGCHLQVVVLNTVYWVDGTFGTTYWVVVLKHVSVYWVDGRIGYPYRQWQVQLNTVYWVDGTLNTLTGVVLNTVYWVDGKIKWIPLQAVVLNTVYWVDGGRLGYLTGSGTKHCLLGEMVDLDKHCTGSGTKHCLLGKWVHLDTHNHLAVVLNTVYWVDGTLLIPLQAVVLNTVYWVNGTLGYPYHCSGTKHTVYWVQIPFYRQWYQNTVYWITWVLQAVVLNTVYWVDGTLEMPLQAVVLNTVYWVDGTLGFYR</sequence>
<feature type="domain" description="COR" evidence="4">
    <location>
        <begin position="72"/>
        <end position="226"/>
    </location>
</feature>
<reference evidence="5 6" key="1">
    <citation type="submission" date="2020-06" db="EMBL/GenBank/DDBJ databases">
        <authorList>
            <person name="Li R."/>
            <person name="Bekaert M."/>
        </authorList>
    </citation>
    <scope>NUCLEOTIDE SEQUENCE [LARGE SCALE GENOMIC DNA]</scope>
    <source>
        <strain evidence="6">wild</strain>
    </source>
</reference>
<dbReference type="Gene3D" id="1.25.40.20">
    <property type="entry name" value="Ankyrin repeat-containing domain"/>
    <property type="match status" value="1"/>
</dbReference>
<name>A0A6J8CNQ4_MYTCO</name>